<evidence type="ECO:0000256" key="1">
    <source>
        <dbReference type="SAM" id="Coils"/>
    </source>
</evidence>
<reference evidence="4 5" key="1">
    <citation type="submission" date="2017-11" db="EMBL/GenBank/DDBJ databases">
        <title>Genome-resolved metagenomics identifies genetic mobility, metabolic interactions, and unexpected diversity in perchlorate-reducing communities.</title>
        <authorList>
            <person name="Barnum T.P."/>
            <person name="Figueroa I.A."/>
            <person name="Carlstrom C.I."/>
            <person name="Lucas L.N."/>
            <person name="Engelbrektson A.L."/>
            <person name="Coates J.D."/>
        </authorList>
    </citation>
    <scope>NUCLEOTIDE SEQUENCE [LARGE SCALE GENOMIC DNA]</scope>
    <source>
        <strain evidence="4">BM301</strain>
    </source>
</reference>
<organism evidence="4 5">
    <name type="scientific">Sedimenticola selenatireducens</name>
    <dbReference type="NCBI Taxonomy" id="191960"/>
    <lineage>
        <taxon>Bacteria</taxon>
        <taxon>Pseudomonadati</taxon>
        <taxon>Pseudomonadota</taxon>
        <taxon>Gammaproteobacteria</taxon>
        <taxon>Chromatiales</taxon>
        <taxon>Sedimenticolaceae</taxon>
        <taxon>Sedimenticola</taxon>
    </lineage>
</organism>
<evidence type="ECO:0000313" key="5">
    <source>
        <dbReference type="Proteomes" id="UP000235015"/>
    </source>
</evidence>
<gene>
    <name evidence="4" type="ORF">C0630_10960</name>
</gene>
<keyword evidence="3" id="KW-1133">Transmembrane helix</keyword>
<feature type="region of interest" description="Disordered" evidence="2">
    <location>
        <begin position="1"/>
        <end position="22"/>
    </location>
</feature>
<sequence length="257" mass="27715">MEDEPQYGSPSPQAQDAGDEAVEKPGMIRSPTKTLLMAVVIGALTLGALVILPYPVGGQREASFNEQQAAPEVGVADGNPLSGMHVGKDPSPADTAVVTIEQGIEGLSNQIRQGFDSLILEEARTNPELTHLADGIREIQVAIAALRQGNEALEQRVADTQSRLQGIAKELQGLRIASKKRAPAQRKPAASVPPFQLKTIDRWDDADYVAVSQSGHIAFLREGEQCSGWQVVRIDRHKGRIVFRGPDGQDYSVAPER</sequence>
<comment type="caution">
    <text evidence="4">The sequence shown here is derived from an EMBL/GenBank/DDBJ whole genome shotgun (WGS) entry which is preliminary data.</text>
</comment>
<evidence type="ECO:0000256" key="3">
    <source>
        <dbReference type="SAM" id="Phobius"/>
    </source>
</evidence>
<keyword evidence="3" id="KW-0472">Membrane</keyword>
<name>A0A2N6CW19_9GAMM</name>
<feature type="transmembrane region" description="Helical" evidence="3">
    <location>
        <begin position="34"/>
        <end position="56"/>
    </location>
</feature>
<feature type="coiled-coil region" evidence="1">
    <location>
        <begin position="136"/>
        <end position="170"/>
    </location>
</feature>
<accession>A0A2N6CW19</accession>
<keyword evidence="1" id="KW-0175">Coiled coil</keyword>
<dbReference type="EMBL" id="PKUN01000017">
    <property type="protein sequence ID" value="PLX61439.1"/>
    <property type="molecule type" value="Genomic_DNA"/>
</dbReference>
<protein>
    <submittedName>
        <fullName evidence="4">Uncharacterized protein</fullName>
    </submittedName>
</protein>
<proteinExistence type="predicted"/>
<evidence type="ECO:0000256" key="2">
    <source>
        <dbReference type="SAM" id="MobiDB-lite"/>
    </source>
</evidence>
<dbReference type="RefSeq" id="WP_273439428.1">
    <property type="nucleotide sequence ID" value="NZ_PKUN01000017.1"/>
</dbReference>
<dbReference type="AlphaFoldDB" id="A0A2N6CW19"/>
<dbReference type="Proteomes" id="UP000235015">
    <property type="component" value="Unassembled WGS sequence"/>
</dbReference>
<evidence type="ECO:0000313" key="4">
    <source>
        <dbReference type="EMBL" id="PLX61439.1"/>
    </source>
</evidence>
<keyword evidence="3" id="KW-0812">Transmembrane</keyword>
<dbReference type="STRING" id="1111735.GCA_000428045_01766"/>